<dbReference type="STRING" id="623281.SAMN05421747_1117"/>
<proteinExistence type="predicted"/>
<dbReference type="Pfam" id="PF12771">
    <property type="entry name" value="SusD-like_2"/>
    <property type="match status" value="1"/>
</dbReference>
<evidence type="ECO:0000313" key="3">
    <source>
        <dbReference type="Proteomes" id="UP000199577"/>
    </source>
</evidence>
<reference evidence="2 3" key="1">
    <citation type="submission" date="2016-10" db="EMBL/GenBank/DDBJ databases">
        <authorList>
            <person name="de Groot N.N."/>
        </authorList>
    </citation>
    <scope>NUCLEOTIDE SEQUENCE [LARGE SCALE GENOMIC DNA]</scope>
    <source>
        <strain evidence="2 3">DSM 22900</strain>
    </source>
</reference>
<feature type="signal peptide" evidence="1">
    <location>
        <begin position="1"/>
        <end position="25"/>
    </location>
</feature>
<name>A0A1I1JBJ4_9SPHI</name>
<dbReference type="AlphaFoldDB" id="A0A1I1JBJ4"/>
<dbReference type="InterPro" id="IPR041662">
    <property type="entry name" value="SusD-like_2"/>
</dbReference>
<keyword evidence="1" id="KW-0732">Signal</keyword>
<organism evidence="2 3">
    <name type="scientific">Parapedobacter composti</name>
    <dbReference type="NCBI Taxonomy" id="623281"/>
    <lineage>
        <taxon>Bacteria</taxon>
        <taxon>Pseudomonadati</taxon>
        <taxon>Bacteroidota</taxon>
        <taxon>Sphingobacteriia</taxon>
        <taxon>Sphingobacteriales</taxon>
        <taxon>Sphingobacteriaceae</taxon>
        <taxon>Parapedobacter</taxon>
    </lineage>
</organism>
<dbReference type="Proteomes" id="UP000199577">
    <property type="component" value="Unassembled WGS sequence"/>
</dbReference>
<gene>
    <name evidence="2" type="ORF">SAMN05421747_1117</name>
</gene>
<keyword evidence="3" id="KW-1185">Reference proteome</keyword>
<sequence length="510" mass="58227">MKKIFNSIIVSILTLGCLMSCSSLDINEDPVQPVSVPVSQRLPSIQANLAYSLYSQARWAAYHSYYVTTRLGNSNALTDTWNYNGITRLGAWRWHYFDVGSNIVGDAGMLVRAREDGANNYTGVGKILAAFSFLTATDVFGDMPFSEAYSGSFNPVYDTQQDVYRGVERWLDEGITELNSVGPAAPTMNGASDLVYSGDYQRWIYFAEAVRARLKLHTANFQNGYQAVLTSVDKALEGFEDAMFRYPEESSSPWEKNLWGDTRPNPEWQFADIRNDLANSLPTDVLMKTLAIDADAGIYDPRLYKLTTPGARNNYYGARMSEGLQDPNLPTGTTYQDFANLYNGYWTSDNSPYPYMIKEELYFIKAEALFYLERFEEALNAYRQGIEHNLRRLGVEEGHLINFMGSAKVVQHADDLQISDIMTQKWLALYLQAESWVDIRRYGYGTHAYPYLYYPRFVTAWGGRYIQRLPYDPQTEYIYNPKEIARLGAAARDWVFTPIWWAEQSTLKMP</sequence>
<dbReference type="InterPro" id="IPR011990">
    <property type="entry name" value="TPR-like_helical_dom_sf"/>
</dbReference>
<dbReference type="Gene3D" id="1.25.40.390">
    <property type="match status" value="1"/>
</dbReference>
<dbReference type="SUPFAM" id="SSF48452">
    <property type="entry name" value="TPR-like"/>
    <property type="match status" value="1"/>
</dbReference>
<accession>A0A1I1JBJ4</accession>
<evidence type="ECO:0000256" key="1">
    <source>
        <dbReference type="SAM" id="SignalP"/>
    </source>
</evidence>
<dbReference type="EMBL" id="FOLL01000011">
    <property type="protein sequence ID" value="SFC43313.1"/>
    <property type="molecule type" value="Genomic_DNA"/>
</dbReference>
<feature type="chain" id="PRO_5011663914" evidence="1">
    <location>
        <begin position="26"/>
        <end position="510"/>
    </location>
</feature>
<evidence type="ECO:0000313" key="2">
    <source>
        <dbReference type="EMBL" id="SFC43313.1"/>
    </source>
</evidence>
<protein>
    <submittedName>
        <fullName evidence="2">Starch-binding associating with outer membrane</fullName>
    </submittedName>
</protein>
<dbReference type="OrthoDB" id="9766256at2"/>
<dbReference type="RefSeq" id="WP_090973851.1">
    <property type="nucleotide sequence ID" value="NZ_FOLL01000011.1"/>
</dbReference>
<dbReference type="PROSITE" id="PS51257">
    <property type="entry name" value="PROKAR_LIPOPROTEIN"/>
    <property type="match status" value="1"/>
</dbReference>